<dbReference type="AlphaFoldDB" id="A0AAD1YSX0"/>
<evidence type="ECO:0000256" key="1">
    <source>
        <dbReference type="SAM" id="MobiDB-lite"/>
    </source>
</evidence>
<dbReference type="EMBL" id="OU503037">
    <property type="protein sequence ID" value="CAI9756989.1"/>
    <property type="molecule type" value="Genomic_DNA"/>
</dbReference>
<evidence type="ECO:0000313" key="2">
    <source>
        <dbReference type="EMBL" id="CAI9756989.1"/>
    </source>
</evidence>
<name>A0AAD1YSX0_9LAMI</name>
<protein>
    <submittedName>
        <fullName evidence="2">Uncharacterized protein</fullName>
    </submittedName>
</protein>
<feature type="compositionally biased region" description="Polar residues" evidence="1">
    <location>
        <begin position="232"/>
        <end position="242"/>
    </location>
</feature>
<accession>A0AAD1YSX0</accession>
<dbReference type="Proteomes" id="UP000834106">
    <property type="component" value="Chromosome 2"/>
</dbReference>
<organism evidence="2 3">
    <name type="scientific">Fraxinus pennsylvanica</name>
    <dbReference type="NCBI Taxonomy" id="56036"/>
    <lineage>
        <taxon>Eukaryota</taxon>
        <taxon>Viridiplantae</taxon>
        <taxon>Streptophyta</taxon>
        <taxon>Embryophyta</taxon>
        <taxon>Tracheophyta</taxon>
        <taxon>Spermatophyta</taxon>
        <taxon>Magnoliopsida</taxon>
        <taxon>eudicotyledons</taxon>
        <taxon>Gunneridae</taxon>
        <taxon>Pentapetalae</taxon>
        <taxon>asterids</taxon>
        <taxon>lamiids</taxon>
        <taxon>Lamiales</taxon>
        <taxon>Oleaceae</taxon>
        <taxon>Oleeae</taxon>
        <taxon>Fraxinus</taxon>
    </lineage>
</organism>
<evidence type="ECO:0000313" key="3">
    <source>
        <dbReference type="Proteomes" id="UP000834106"/>
    </source>
</evidence>
<reference evidence="2" key="1">
    <citation type="submission" date="2023-05" db="EMBL/GenBank/DDBJ databases">
        <authorList>
            <person name="Huff M."/>
        </authorList>
    </citation>
    <scope>NUCLEOTIDE SEQUENCE</scope>
</reference>
<gene>
    <name evidence="2" type="ORF">FPE_LOCUS4419</name>
</gene>
<sequence>MFKGALYMKFAWRFPSSDSLWAKIFRAKYFKHGILDIGNLSYIGTRFWRSVRGCLPEVIERSQWKIRDGSCSFWFDKWIESGPLCAQVTQAVEPKLKINEICLHNGWDMVRLRDLVGDTLANEVVSKVKWKMLHTFKLWRLCRQGVEESCCLGGCAVEGKRKLGGKNQFMVDKSKKIFTAGMLDSKSNYLEVSLNLSNAKVLTSEDEYDLRMLEDSHVKDHHRINLERCHSNINGVSTSPSEPGNPKSGFF</sequence>
<keyword evidence="3" id="KW-1185">Reference proteome</keyword>
<proteinExistence type="predicted"/>
<feature type="region of interest" description="Disordered" evidence="1">
    <location>
        <begin position="232"/>
        <end position="251"/>
    </location>
</feature>